<dbReference type="EMBL" id="KN818296">
    <property type="protein sequence ID" value="KIL60565.1"/>
    <property type="molecule type" value="Genomic_DNA"/>
</dbReference>
<keyword evidence="1" id="KW-0472">Membrane</keyword>
<evidence type="ECO:0000256" key="2">
    <source>
        <dbReference type="SAM" id="SignalP"/>
    </source>
</evidence>
<sequence length="248" mass="27812">MLSLLAYVTLLLVLSSLLVAVVTWALEETFINNRNYPGGPWAYFNSTHILPITAIFFVITFSLTFLSDLLMLWRCWVIWTSAFLPRLVTYAVLLFPLVLFLASFVLGIIWCQQSSPGGHPFYNKTAIIITTSYYATSIGMNVLVTFLIALRLCLHRRKLLNTLPPEHAKQYLSLVAILVESAALYSVVALAFIISKYLRSPMDPIFLALSPFCQQIAGYLIILRVAQGRAWGLKTLGVTSDVEKQLNS</sequence>
<dbReference type="Proteomes" id="UP000054549">
    <property type="component" value="Unassembled WGS sequence"/>
</dbReference>
<keyword evidence="2" id="KW-0732">Signal</keyword>
<accession>A0A0C2SCC8</accession>
<dbReference type="AlphaFoldDB" id="A0A0C2SCC8"/>
<feature type="transmembrane region" description="Helical" evidence="1">
    <location>
        <begin position="205"/>
        <end position="226"/>
    </location>
</feature>
<reference evidence="3 4" key="1">
    <citation type="submission" date="2014-04" db="EMBL/GenBank/DDBJ databases">
        <title>Evolutionary Origins and Diversification of the Mycorrhizal Mutualists.</title>
        <authorList>
            <consortium name="DOE Joint Genome Institute"/>
            <consortium name="Mycorrhizal Genomics Consortium"/>
            <person name="Kohler A."/>
            <person name="Kuo A."/>
            <person name="Nagy L.G."/>
            <person name="Floudas D."/>
            <person name="Copeland A."/>
            <person name="Barry K.W."/>
            <person name="Cichocki N."/>
            <person name="Veneault-Fourrey C."/>
            <person name="LaButti K."/>
            <person name="Lindquist E.A."/>
            <person name="Lipzen A."/>
            <person name="Lundell T."/>
            <person name="Morin E."/>
            <person name="Murat C."/>
            <person name="Riley R."/>
            <person name="Ohm R."/>
            <person name="Sun H."/>
            <person name="Tunlid A."/>
            <person name="Henrissat B."/>
            <person name="Grigoriev I.V."/>
            <person name="Hibbett D.S."/>
            <person name="Martin F."/>
        </authorList>
    </citation>
    <scope>NUCLEOTIDE SEQUENCE [LARGE SCALE GENOMIC DNA]</scope>
    <source>
        <strain evidence="3 4">Koide BX008</strain>
    </source>
</reference>
<feature type="transmembrane region" description="Helical" evidence="1">
    <location>
        <begin position="87"/>
        <end position="110"/>
    </location>
</feature>
<evidence type="ECO:0000256" key="1">
    <source>
        <dbReference type="SAM" id="Phobius"/>
    </source>
</evidence>
<keyword evidence="1" id="KW-1133">Transmembrane helix</keyword>
<protein>
    <submittedName>
        <fullName evidence="3">Uncharacterized protein</fullName>
    </submittedName>
</protein>
<dbReference type="OrthoDB" id="2641762at2759"/>
<feature type="transmembrane region" description="Helical" evidence="1">
    <location>
        <begin position="49"/>
        <end position="75"/>
    </location>
</feature>
<proteinExistence type="predicted"/>
<keyword evidence="1" id="KW-0812">Transmembrane</keyword>
<gene>
    <name evidence="3" type="ORF">M378DRAFT_167924</name>
</gene>
<keyword evidence="4" id="KW-1185">Reference proteome</keyword>
<evidence type="ECO:0000313" key="4">
    <source>
        <dbReference type="Proteomes" id="UP000054549"/>
    </source>
</evidence>
<organism evidence="3 4">
    <name type="scientific">Amanita muscaria (strain Koide BX008)</name>
    <dbReference type="NCBI Taxonomy" id="946122"/>
    <lineage>
        <taxon>Eukaryota</taxon>
        <taxon>Fungi</taxon>
        <taxon>Dikarya</taxon>
        <taxon>Basidiomycota</taxon>
        <taxon>Agaricomycotina</taxon>
        <taxon>Agaricomycetes</taxon>
        <taxon>Agaricomycetidae</taxon>
        <taxon>Agaricales</taxon>
        <taxon>Pluteineae</taxon>
        <taxon>Amanitaceae</taxon>
        <taxon>Amanita</taxon>
    </lineage>
</organism>
<evidence type="ECO:0000313" key="3">
    <source>
        <dbReference type="EMBL" id="KIL60565.1"/>
    </source>
</evidence>
<feature type="transmembrane region" description="Helical" evidence="1">
    <location>
        <begin position="171"/>
        <end position="193"/>
    </location>
</feature>
<name>A0A0C2SCC8_AMAMK</name>
<feature type="transmembrane region" description="Helical" evidence="1">
    <location>
        <begin position="125"/>
        <end position="150"/>
    </location>
</feature>
<feature type="signal peptide" evidence="2">
    <location>
        <begin position="1"/>
        <end position="25"/>
    </location>
</feature>
<dbReference type="InParanoid" id="A0A0C2SCC8"/>
<dbReference type="HOGENOM" id="CLU_044614_0_0_1"/>
<feature type="chain" id="PRO_5002155585" evidence="2">
    <location>
        <begin position="26"/>
        <end position="248"/>
    </location>
</feature>